<organism evidence="2 3">
    <name type="scientific">Caulochytrium protostelioides</name>
    <dbReference type="NCBI Taxonomy" id="1555241"/>
    <lineage>
        <taxon>Eukaryota</taxon>
        <taxon>Fungi</taxon>
        <taxon>Fungi incertae sedis</taxon>
        <taxon>Chytridiomycota</taxon>
        <taxon>Chytridiomycota incertae sedis</taxon>
        <taxon>Chytridiomycetes</taxon>
        <taxon>Caulochytriales</taxon>
        <taxon>Caulochytriaceae</taxon>
        <taxon>Caulochytrium</taxon>
    </lineage>
</organism>
<accession>A0A4P9X3P7</accession>
<evidence type="ECO:0000256" key="1">
    <source>
        <dbReference type="SAM" id="SignalP"/>
    </source>
</evidence>
<reference evidence="3" key="1">
    <citation type="journal article" date="2018" name="Nat. Microbiol.">
        <title>Leveraging single-cell genomics to expand the fungal tree of life.</title>
        <authorList>
            <person name="Ahrendt S.R."/>
            <person name="Quandt C.A."/>
            <person name="Ciobanu D."/>
            <person name="Clum A."/>
            <person name="Salamov A."/>
            <person name="Andreopoulos B."/>
            <person name="Cheng J.F."/>
            <person name="Woyke T."/>
            <person name="Pelin A."/>
            <person name="Henrissat B."/>
            <person name="Reynolds N.K."/>
            <person name="Benny G.L."/>
            <person name="Smith M.E."/>
            <person name="James T.Y."/>
            <person name="Grigoriev I.V."/>
        </authorList>
    </citation>
    <scope>NUCLEOTIDE SEQUENCE [LARGE SCALE GENOMIC DNA]</scope>
    <source>
        <strain evidence="3">ATCC 52028</strain>
    </source>
</reference>
<dbReference type="Proteomes" id="UP000274922">
    <property type="component" value="Unassembled WGS sequence"/>
</dbReference>
<evidence type="ECO:0000313" key="2">
    <source>
        <dbReference type="EMBL" id="RKO99663.1"/>
    </source>
</evidence>
<proteinExistence type="predicted"/>
<protein>
    <submittedName>
        <fullName evidence="2">Uncharacterized protein</fullName>
    </submittedName>
</protein>
<name>A0A4P9X3P7_9FUNG</name>
<keyword evidence="1" id="KW-0732">Signal</keyword>
<evidence type="ECO:0000313" key="3">
    <source>
        <dbReference type="Proteomes" id="UP000274922"/>
    </source>
</evidence>
<dbReference type="AlphaFoldDB" id="A0A4P9X3P7"/>
<feature type="chain" id="PRO_5020579531" evidence="1">
    <location>
        <begin position="26"/>
        <end position="302"/>
    </location>
</feature>
<sequence length="302" mass="31756">MTRFASKKASVAAATALIAAQGSLATWMPSQVAFPGRFNGTVSNELCTVNQTWSFNATSIYVPLMTPSELWRLIGSPTDLSWANILTTSPSGNARNYTLGTWEQSELVSLAYTQMSNDTSLSGTQPDANGIPDNWAYYLAATVSGPLNGTAMLLAASVASCSPSLATNTTARTEADPAYVQADAPDTYTITRIDFNITSCAANETFAEAHTFLRELSDKIKQGVASKGPWGGRTLCRDAQIVGDAVRYHVTNTATPTGTATPSATVTLTPSAGGLRYDASTALRSSVVWGLGAAVAWAAFIL</sequence>
<dbReference type="EMBL" id="ML014267">
    <property type="protein sequence ID" value="RKO99663.1"/>
    <property type="molecule type" value="Genomic_DNA"/>
</dbReference>
<keyword evidence="3" id="KW-1185">Reference proteome</keyword>
<gene>
    <name evidence="2" type="ORF">CXG81DRAFT_20287</name>
</gene>
<feature type="signal peptide" evidence="1">
    <location>
        <begin position="1"/>
        <end position="25"/>
    </location>
</feature>